<dbReference type="EMBL" id="JH993105">
    <property type="protein sequence ID" value="EKX34620.1"/>
    <property type="molecule type" value="Genomic_DNA"/>
</dbReference>
<accession>L1IFJ2</accession>
<gene>
    <name evidence="2" type="ORF">GUITHDRAFT_147046</name>
</gene>
<feature type="compositionally biased region" description="Basic and acidic residues" evidence="1">
    <location>
        <begin position="26"/>
        <end position="38"/>
    </location>
</feature>
<evidence type="ECO:0000313" key="2">
    <source>
        <dbReference type="EMBL" id="EKX34620.1"/>
    </source>
</evidence>
<organism evidence="2">
    <name type="scientific">Guillardia theta (strain CCMP2712)</name>
    <name type="common">Cryptophyte</name>
    <dbReference type="NCBI Taxonomy" id="905079"/>
    <lineage>
        <taxon>Eukaryota</taxon>
        <taxon>Cryptophyceae</taxon>
        <taxon>Pyrenomonadales</taxon>
        <taxon>Geminigeraceae</taxon>
        <taxon>Guillardia</taxon>
    </lineage>
</organism>
<dbReference type="RefSeq" id="XP_005821600.1">
    <property type="nucleotide sequence ID" value="XM_005821543.1"/>
</dbReference>
<sequence>MRYNQLSAEEKHSMIKVHEWLKAEKQYSDAKSNPEQEKTTSQSHEEQDDEENLASHRPNIKDTVSEQTKPKRHIKKSDSRRRNPMLHLDETEQQSIAAPSFESLTMSPQEHVDSESSLSSLLNFPFSWGSNSFRNSEDKHNMYSADHRASSMDLQGILDSAFVELLGSKTDKLQKEDKSATAEEFHDNKNEKPAMTHDWEDKAIIASWRARCLSSHDTKEDLTTGHNVYVF</sequence>
<evidence type="ECO:0000256" key="1">
    <source>
        <dbReference type="SAM" id="MobiDB-lite"/>
    </source>
</evidence>
<feature type="region of interest" description="Disordered" evidence="1">
    <location>
        <begin position="26"/>
        <end position="94"/>
    </location>
</feature>
<evidence type="ECO:0000313" key="3">
    <source>
        <dbReference type="EnsemblProtists" id="EKX34620"/>
    </source>
</evidence>
<protein>
    <submittedName>
        <fullName evidence="2 3">Uncharacterized protein</fullName>
    </submittedName>
</protein>
<name>L1IFJ2_GUITC</name>
<dbReference type="KEGG" id="gtt:GUITHDRAFT_147046"/>
<dbReference type="EnsemblProtists" id="EKX34620">
    <property type="protein sequence ID" value="EKX34620"/>
    <property type="gene ID" value="GUITHDRAFT_147046"/>
</dbReference>
<feature type="region of interest" description="Disordered" evidence="1">
    <location>
        <begin position="175"/>
        <end position="196"/>
    </location>
</feature>
<proteinExistence type="predicted"/>
<dbReference type="HOGENOM" id="CLU_1411243_0_0_1"/>
<dbReference type="GeneID" id="17291387"/>
<keyword evidence="4" id="KW-1185">Reference proteome</keyword>
<dbReference type="AlphaFoldDB" id="L1IFJ2"/>
<evidence type="ECO:0000313" key="4">
    <source>
        <dbReference type="Proteomes" id="UP000011087"/>
    </source>
</evidence>
<dbReference type="Proteomes" id="UP000011087">
    <property type="component" value="Unassembled WGS sequence"/>
</dbReference>
<reference evidence="3" key="3">
    <citation type="submission" date="2016-03" db="UniProtKB">
        <authorList>
            <consortium name="EnsemblProtists"/>
        </authorList>
    </citation>
    <scope>IDENTIFICATION</scope>
</reference>
<reference evidence="4" key="2">
    <citation type="submission" date="2012-11" db="EMBL/GenBank/DDBJ databases">
        <authorList>
            <person name="Kuo A."/>
            <person name="Curtis B.A."/>
            <person name="Tanifuji G."/>
            <person name="Burki F."/>
            <person name="Gruber A."/>
            <person name="Irimia M."/>
            <person name="Maruyama S."/>
            <person name="Arias M.C."/>
            <person name="Ball S.G."/>
            <person name="Gile G.H."/>
            <person name="Hirakawa Y."/>
            <person name="Hopkins J.F."/>
            <person name="Rensing S.A."/>
            <person name="Schmutz J."/>
            <person name="Symeonidi A."/>
            <person name="Elias M."/>
            <person name="Eveleigh R.J."/>
            <person name="Herman E.K."/>
            <person name="Klute M.J."/>
            <person name="Nakayama T."/>
            <person name="Obornik M."/>
            <person name="Reyes-Prieto A."/>
            <person name="Armbrust E.V."/>
            <person name="Aves S.J."/>
            <person name="Beiko R.G."/>
            <person name="Coutinho P."/>
            <person name="Dacks J.B."/>
            <person name="Durnford D.G."/>
            <person name="Fast N.M."/>
            <person name="Green B.R."/>
            <person name="Grisdale C."/>
            <person name="Hempe F."/>
            <person name="Henrissat B."/>
            <person name="Hoppner M.P."/>
            <person name="Ishida K.-I."/>
            <person name="Kim E."/>
            <person name="Koreny L."/>
            <person name="Kroth P.G."/>
            <person name="Liu Y."/>
            <person name="Malik S.-B."/>
            <person name="Maier U.G."/>
            <person name="McRose D."/>
            <person name="Mock T."/>
            <person name="Neilson J.A."/>
            <person name="Onodera N.T."/>
            <person name="Poole A.M."/>
            <person name="Pritham E.J."/>
            <person name="Richards T.A."/>
            <person name="Rocap G."/>
            <person name="Roy S.W."/>
            <person name="Sarai C."/>
            <person name="Schaack S."/>
            <person name="Shirato S."/>
            <person name="Slamovits C.H."/>
            <person name="Spencer D.F."/>
            <person name="Suzuki S."/>
            <person name="Worden A.Z."/>
            <person name="Zauner S."/>
            <person name="Barry K."/>
            <person name="Bell C."/>
            <person name="Bharti A.K."/>
            <person name="Crow J.A."/>
            <person name="Grimwood J."/>
            <person name="Kramer R."/>
            <person name="Lindquist E."/>
            <person name="Lucas S."/>
            <person name="Salamov A."/>
            <person name="McFadden G.I."/>
            <person name="Lane C.E."/>
            <person name="Keeling P.J."/>
            <person name="Gray M.W."/>
            <person name="Grigoriev I.V."/>
            <person name="Archibald J.M."/>
        </authorList>
    </citation>
    <scope>NUCLEOTIDE SEQUENCE</scope>
    <source>
        <strain evidence="4">CCMP2712</strain>
    </source>
</reference>
<reference evidence="2 4" key="1">
    <citation type="journal article" date="2012" name="Nature">
        <title>Algal genomes reveal evolutionary mosaicism and the fate of nucleomorphs.</title>
        <authorList>
            <consortium name="DOE Joint Genome Institute"/>
            <person name="Curtis B.A."/>
            <person name="Tanifuji G."/>
            <person name="Burki F."/>
            <person name="Gruber A."/>
            <person name="Irimia M."/>
            <person name="Maruyama S."/>
            <person name="Arias M.C."/>
            <person name="Ball S.G."/>
            <person name="Gile G.H."/>
            <person name="Hirakawa Y."/>
            <person name="Hopkins J.F."/>
            <person name="Kuo A."/>
            <person name="Rensing S.A."/>
            <person name="Schmutz J."/>
            <person name="Symeonidi A."/>
            <person name="Elias M."/>
            <person name="Eveleigh R.J."/>
            <person name="Herman E.K."/>
            <person name="Klute M.J."/>
            <person name="Nakayama T."/>
            <person name="Obornik M."/>
            <person name="Reyes-Prieto A."/>
            <person name="Armbrust E.V."/>
            <person name="Aves S.J."/>
            <person name="Beiko R.G."/>
            <person name="Coutinho P."/>
            <person name="Dacks J.B."/>
            <person name="Durnford D.G."/>
            <person name="Fast N.M."/>
            <person name="Green B.R."/>
            <person name="Grisdale C.J."/>
            <person name="Hempel F."/>
            <person name="Henrissat B."/>
            <person name="Hoppner M.P."/>
            <person name="Ishida K."/>
            <person name="Kim E."/>
            <person name="Koreny L."/>
            <person name="Kroth P.G."/>
            <person name="Liu Y."/>
            <person name="Malik S.B."/>
            <person name="Maier U.G."/>
            <person name="McRose D."/>
            <person name="Mock T."/>
            <person name="Neilson J.A."/>
            <person name="Onodera N.T."/>
            <person name="Poole A.M."/>
            <person name="Pritham E.J."/>
            <person name="Richards T.A."/>
            <person name="Rocap G."/>
            <person name="Roy S.W."/>
            <person name="Sarai C."/>
            <person name="Schaack S."/>
            <person name="Shirato S."/>
            <person name="Slamovits C.H."/>
            <person name="Spencer D.F."/>
            <person name="Suzuki S."/>
            <person name="Worden A.Z."/>
            <person name="Zauner S."/>
            <person name="Barry K."/>
            <person name="Bell C."/>
            <person name="Bharti A.K."/>
            <person name="Crow J.A."/>
            <person name="Grimwood J."/>
            <person name="Kramer R."/>
            <person name="Lindquist E."/>
            <person name="Lucas S."/>
            <person name="Salamov A."/>
            <person name="McFadden G.I."/>
            <person name="Lane C.E."/>
            <person name="Keeling P.J."/>
            <person name="Gray M.W."/>
            <person name="Grigoriev I.V."/>
            <person name="Archibald J.M."/>
        </authorList>
    </citation>
    <scope>NUCLEOTIDE SEQUENCE</scope>
    <source>
        <strain evidence="2 4">CCMP2712</strain>
    </source>
</reference>
<dbReference type="PaxDb" id="55529-EKX34620"/>